<keyword evidence="1" id="KW-0812">Transmembrane</keyword>
<feature type="transmembrane region" description="Helical" evidence="1">
    <location>
        <begin position="68"/>
        <end position="88"/>
    </location>
</feature>
<evidence type="ECO:0000256" key="1">
    <source>
        <dbReference type="SAM" id="Phobius"/>
    </source>
</evidence>
<organism evidence="2 3">
    <name type="scientific">Kingella kingae</name>
    <dbReference type="NCBI Taxonomy" id="504"/>
    <lineage>
        <taxon>Bacteria</taxon>
        <taxon>Pseudomonadati</taxon>
        <taxon>Pseudomonadota</taxon>
        <taxon>Betaproteobacteria</taxon>
        <taxon>Neisseriales</taxon>
        <taxon>Neisseriaceae</taxon>
        <taxon>Kingella</taxon>
    </lineage>
</organism>
<feature type="transmembrane region" description="Helical" evidence="1">
    <location>
        <begin position="26"/>
        <end position="48"/>
    </location>
</feature>
<proteinExistence type="predicted"/>
<accession>A0AAX2J1F6</accession>
<gene>
    <name evidence="2" type="ORF">NCTC10529_00148</name>
</gene>
<keyword evidence="1" id="KW-0472">Membrane</keyword>
<dbReference type="Proteomes" id="UP000248598">
    <property type="component" value="Chromosome 1"/>
</dbReference>
<reference evidence="2 3" key="1">
    <citation type="submission" date="2018-06" db="EMBL/GenBank/DDBJ databases">
        <authorList>
            <consortium name="Pathogen Informatics"/>
            <person name="Doyle S."/>
        </authorList>
    </citation>
    <scope>NUCLEOTIDE SEQUENCE [LARGE SCALE GENOMIC DNA]</scope>
    <source>
        <strain evidence="2 3">NCTC10529</strain>
    </source>
</reference>
<sequence length="89" mass="10328">MKTGCNGAYYKTKQPAHEMTNVQAAFYIQAACTLSAYYNRFFSIFIKVNQPIKRNRSLFSLSLSVKPFMIRAFFIPIFLKDFLCLLLLN</sequence>
<dbReference type="EMBL" id="LS483426">
    <property type="protein sequence ID" value="SQH24004.1"/>
    <property type="molecule type" value="Genomic_DNA"/>
</dbReference>
<evidence type="ECO:0000313" key="3">
    <source>
        <dbReference type="Proteomes" id="UP000248598"/>
    </source>
</evidence>
<dbReference type="AlphaFoldDB" id="A0AAX2J1F6"/>
<evidence type="ECO:0000313" key="2">
    <source>
        <dbReference type="EMBL" id="SQH24004.1"/>
    </source>
</evidence>
<name>A0AAX2J1F6_KINKI</name>
<dbReference type="KEGG" id="kki:KKKWG1_2214"/>
<protein>
    <submittedName>
        <fullName evidence="2">Uncharacterized protein</fullName>
    </submittedName>
</protein>
<keyword evidence="1" id="KW-1133">Transmembrane helix</keyword>